<dbReference type="Proteomes" id="UP000011528">
    <property type="component" value="Unassembled WGS sequence"/>
</dbReference>
<comment type="caution">
    <text evidence="1">The sequence shown here is derived from an EMBL/GenBank/DDBJ whole genome shotgun (WGS) entry which is preliminary data.</text>
</comment>
<evidence type="ECO:0008006" key="3">
    <source>
        <dbReference type="Google" id="ProtNLM"/>
    </source>
</evidence>
<dbReference type="Pfam" id="PF07920">
    <property type="entry name" value="DUF1684"/>
    <property type="match status" value="1"/>
</dbReference>
<name>M0PRG8_9EURY</name>
<evidence type="ECO:0000313" key="2">
    <source>
        <dbReference type="Proteomes" id="UP000011528"/>
    </source>
</evidence>
<dbReference type="EMBL" id="AOJJ01000013">
    <property type="protein sequence ID" value="EMA72633.1"/>
    <property type="molecule type" value="Genomic_DNA"/>
</dbReference>
<organism evidence="1 2">
    <name type="scientific">Halorubrum distributum JCM 13916</name>
    <dbReference type="NCBI Taxonomy" id="1230455"/>
    <lineage>
        <taxon>Archaea</taxon>
        <taxon>Methanobacteriati</taxon>
        <taxon>Methanobacteriota</taxon>
        <taxon>Stenosarchaea group</taxon>
        <taxon>Halobacteria</taxon>
        <taxon>Halobacteriales</taxon>
        <taxon>Haloferacaceae</taxon>
        <taxon>Halorubrum</taxon>
        <taxon>Halorubrum distributum group</taxon>
    </lineage>
</organism>
<sequence>MGKHDGVWLLNFNRAYNPFCAYSDAYECPLVSFENHLDVRIEAGERYAE</sequence>
<accession>M0PRG8</accession>
<dbReference type="PATRIC" id="fig|1230455.3.peg.103"/>
<dbReference type="PANTHER" id="PTHR41913">
    <property type="entry name" value="DUF1684 DOMAIN-CONTAINING PROTEIN"/>
    <property type="match status" value="1"/>
</dbReference>
<reference evidence="1 2" key="1">
    <citation type="journal article" date="2014" name="PLoS Genet.">
        <title>Phylogenetically driven sequencing of extremely halophilic archaea reveals strategies for static and dynamic osmo-response.</title>
        <authorList>
            <person name="Becker E.A."/>
            <person name="Seitzer P.M."/>
            <person name="Tritt A."/>
            <person name="Larsen D."/>
            <person name="Krusor M."/>
            <person name="Yao A.I."/>
            <person name="Wu D."/>
            <person name="Madern D."/>
            <person name="Eisen J.A."/>
            <person name="Darling A.E."/>
            <person name="Facciotti M.T."/>
        </authorList>
    </citation>
    <scope>NUCLEOTIDE SEQUENCE [LARGE SCALE GENOMIC DNA]</scope>
    <source>
        <strain evidence="1 2">JCM 13916</strain>
    </source>
</reference>
<dbReference type="InterPro" id="IPR012467">
    <property type="entry name" value="DUF1684"/>
</dbReference>
<dbReference type="AlphaFoldDB" id="M0PRG8"/>
<protein>
    <recommendedName>
        <fullName evidence="3">DUF1684 domain-containing protein</fullName>
    </recommendedName>
</protein>
<evidence type="ECO:0000313" key="1">
    <source>
        <dbReference type="EMBL" id="EMA72633.1"/>
    </source>
</evidence>
<dbReference type="PANTHER" id="PTHR41913:SF1">
    <property type="entry name" value="DUF1684 DOMAIN-CONTAINING PROTEIN"/>
    <property type="match status" value="1"/>
</dbReference>
<proteinExistence type="predicted"/>
<gene>
    <name evidence="1" type="ORF">C462_00736</name>
</gene>